<feature type="transmembrane region" description="Helical" evidence="1">
    <location>
        <begin position="81"/>
        <end position="99"/>
    </location>
</feature>
<keyword evidence="1" id="KW-1133">Transmembrane helix</keyword>
<evidence type="ECO:0000313" key="3">
    <source>
        <dbReference type="Proteomes" id="UP000177169"/>
    </source>
</evidence>
<name>A0A1F7Z0W8_9BACT</name>
<evidence type="ECO:0000256" key="1">
    <source>
        <dbReference type="SAM" id="Phobius"/>
    </source>
</evidence>
<gene>
    <name evidence="2" type="ORF">A3D01_04705</name>
</gene>
<dbReference type="Proteomes" id="UP000177169">
    <property type="component" value="Unassembled WGS sequence"/>
</dbReference>
<evidence type="ECO:0000313" key="2">
    <source>
        <dbReference type="EMBL" id="OGM32335.1"/>
    </source>
</evidence>
<organism evidence="2 3">
    <name type="scientific">Candidatus Woesebacteria bacterium RIFCSPHIGHO2_02_FULL_39_13</name>
    <dbReference type="NCBI Taxonomy" id="1802505"/>
    <lineage>
        <taxon>Bacteria</taxon>
        <taxon>Candidatus Woeseibacteriota</taxon>
    </lineage>
</organism>
<protein>
    <submittedName>
        <fullName evidence="2">Uncharacterized protein</fullName>
    </submittedName>
</protein>
<dbReference type="AlphaFoldDB" id="A0A1F7Z0W8"/>
<dbReference type="EMBL" id="MGGR01000033">
    <property type="protein sequence ID" value="OGM32335.1"/>
    <property type="molecule type" value="Genomic_DNA"/>
</dbReference>
<proteinExistence type="predicted"/>
<keyword evidence="1" id="KW-0472">Membrane</keyword>
<reference evidence="2 3" key="1">
    <citation type="journal article" date="2016" name="Nat. Commun.">
        <title>Thousands of microbial genomes shed light on interconnected biogeochemical processes in an aquifer system.</title>
        <authorList>
            <person name="Anantharaman K."/>
            <person name="Brown C.T."/>
            <person name="Hug L.A."/>
            <person name="Sharon I."/>
            <person name="Castelle C.J."/>
            <person name="Probst A.J."/>
            <person name="Thomas B.C."/>
            <person name="Singh A."/>
            <person name="Wilkins M.J."/>
            <person name="Karaoz U."/>
            <person name="Brodie E.L."/>
            <person name="Williams K.H."/>
            <person name="Hubbard S.S."/>
            <person name="Banfield J.F."/>
        </authorList>
    </citation>
    <scope>NUCLEOTIDE SEQUENCE [LARGE SCALE GENOMIC DNA]</scope>
</reference>
<comment type="caution">
    <text evidence="2">The sequence shown here is derived from an EMBL/GenBank/DDBJ whole genome shotgun (WGS) entry which is preliminary data.</text>
</comment>
<keyword evidence="1" id="KW-0812">Transmembrane</keyword>
<accession>A0A1F7Z0W8</accession>
<sequence>MKKYDLTPAYTGNGFQNDLIATGNKYIKTAVEAMTDVGKEMEKTTNQLKDVSKAVGKTTNKIDSLEVTVKRINKSNSKMQWAILILTTITVILAALQVFRLN</sequence>